<keyword evidence="12" id="KW-1185">Reference proteome</keyword>
<dbReference type="Gene3D" id="3.30.430.20">
    <property type="entry name" value="Gnk2 domain, C-X8-C-X2-C motif"/>
    <property type="match status" value="2"/>
</dbReference>
<dbReference type="InterPro" id="IPR002902">
    <property type="entry name" value="GNK2"/>
</dbReference>
<evidence type="ECO:0000256" key="4">
    <source>
        <dbReference type="ARBA" id="ARBA00022737"/>
    </source>
</evidence>
<dbReference type="PROSITE" id="PS51473">
    <property type="entry name" value="GNK2"/>
    <property type="match status" value="2"/>
</dbReference>
<dbReference type="EMBL" id="JAMZMK010010924">
    <property type="protein sequence ID" value="KAI7729774.1"/>
    <property type="molecule type" value="Genomic_DNA"/>
</dbReference>
<keyword evidence="5" id="KW-0965">Cell junction</keyword>
<dbReference type="GO" id="GO:0009506">
    <property type="term" value="C:plasmodesma"/>
    <property type="evidence" value="ECO:0007669"/>
    <property type="project" value="UniProtKB-SubCell"/>
</dbReference>
<comment type="subcellular location">
    <subcellularLocation>
        <location evidence="7">Cell junction</location>
        <location evidence="7">Plasmodesma</location>
    </subcellularLocation>
    <subcellularLocation>
        <location evidence="1">Cell membrane</location>
        <topology evidence="1">Single-pass type I membrane protein</topology>
    </subcellularLocation>
</comment>
<keyword evidence="4" id="KW-0677">Repeat</keyword>
<reference evidence="11" key="1">
    <citation type="submission" date="2022-06" db="EMBL/GenBank/DDBJ databases">
        <title>Uncovering the hologenomic basis of an extraordinary plant invasion.</title>
        <authorList>
            <person name="Bieker V.C."/>
            <person name="Martin M.D."/>
            <person name="Gilbert T."/>
            <person name="Hodgins K."/>
            <person name="Battlay P."/>
            <person name="Petersen B."/>
            <person name="Wilson J."/>
        </authorList>
    </citation>
    <scope>NUCLEOTIDE SEQUENCE</scope>
    <source>
        <strain evidence="11">AA19_3_7</strain>
        <tissue evidence="11">Leaf</tissue>
    </source>
</reference>
<evidence type="ECO:0000313" key="12">
    <source>
        <dbReference type="Proteomes" id="UP001206925"/>
    </source>
</evidence>
<keyword evidence="2" id="KW-0945">Host-virus interaction</keyword>
<gene>
    <name evidence="11" type="ORF">M8C21_017971</name>
</gene>
<keyword evidence="6" id="KW-1015">Disulfide bond</keyword>
<dbReference type="Gene3D" id="3.30.200.20">
    <property type="entry name" value="Phosphorylase Kinase, domain 1"/>
    <property type="match status" value="1"/>
</dbReference>
<dbReference type="AlphaFoldDB" id="A0AAD5G5S7"/>
<sequence>MKKSTHTTLFFIPLIILLLLVSKSNGDSRAQIIKVHCEGDFENIDNFIPNFVRAMGIVSTKLQTSLNATAIVGSGRSKTYALTQCYNDLSIQDCLLCYGRTRNVLPGCYPHCGGRIYLDGCFTRLHNQSFFGDYKGPDDTLVCGNITKTSMLFQEAIRRAAINAATVALVNNDYFAREEMLVPGTNQSVYVLAECWKTLSPDSCRACLNNASVWISKCLPWSEGRVLNTGCFMRYSDTNFLNPIPIASTSGSNTGYYDVEKMAKILNDSSLNFKYSTIEKATGNWDEANKLGQGGFGIVYK</sequence>
<dbReference type="PANTHER" id="PTHR32080:SF27">
    <property type="entry name" value="OS01G0548750 PROTEIN"/>
    <property type="match status" value="1"/>
</dbReference>
<evidence type="ECO:0000256" key="3">
    <source>
        <dbReference type="ARBA" id="ARBA00022729"/>
    </source>
</evidence>
<evidence type="ECO:0000256" key="9">
    <source>
        <dbReference type="SAM" id="SignalP"/>
    </source>
</evidence>
<evidence type="ECO:0000256" key="2">
    <source>
        <dbReference type="ARBA" id="ARBA00022581"/>
    </source>
</evidence>
<evidence type="ECO:0000256" key="8">
    <source>
        <dbReference type="ARBA" id="ARBA00038393"/>
    </source>
</evidence>
<accession>A0AAD5G5S7</accession>
<evidence type="ECO:0000256" key="6">
    <source>
        <dbReference type="ARBA" id="ARBA00023157"/>
    </source>
</evidence>
<evidence type="ECO:0000256" key="1">
    <source>
        <dbReference type="ARBA" id="ARBA00004251"/>
    </source>
</evidence>
<proteinExistence type="inferred from homology"/>
<dbReference type="PANTHER" id="PTHR32080">
    <property type="entry name" value="ANTIFUNGAL PROTEIN GINKBILOBIN-2-LIKE"/>
    <property type="match status" value="1"/>
</dbReference>
<comment type="caution">
    <text evidence="11">The sequence shown here is derived from an EMBL/GenBank/DDBJ whole genome shotgun (WGS) entry which is preliminary data.</text>
</comment>
<dbReference type="Proteomes" id="UP001206925">
    <property type="component" value="Unassembled WGS sequence"/>
</dbReference>
<comment type="similarity">
    <text evidence="8">Belongs to the cysteine-rich repeat secretory protein family. Plasmodesmata-located proteins (PDLD) subfamily.</text>
</comment>
<organism evidence="11 12">
    <name type="scientific">Ambrosia artemisiifolia</name>
    <name type="common">Common ragweed</name>
    <dbReference type="NCBI Taxonomy" id="4212"/>
    <lineage>
        <taxon>Eukaryota</taxon>
        <taxon>Viridiplantae</taxon>
        <taxon>Streptophyta</taxon>
        <taxon>Embryophyta</taxon>
        <taxon>Tracheophyta</taxon>
        <taxon>Spermatophyta</taxon>
        <taxon>Magnoliopsida</taxon>
        <taxon>eudicotyledons</taxon>
        <taxon>Gunneridae</taxon>
        <taxon>Pentapetalae</taxon>
        <taxon>asterids</taxon>
        <taxon>campanulids</taxon>
        <taxon>Asterales</taxon>
        <taxon>Asteraceae</taxon>
        <taxon>Asteroideae</taxon>
        <taxon>Heliantheae alliance</taxon>
        <taxon>Heliantheae</taxon>
        <taxon>Ambrosia</taxon>
    </lineage>
</organism>
<dbReference type="InterPro" id="IPR051378">
    <property type="entry name" value="Cell2Cell_Antifungal"/>
</dbReference>
<evidence type="ECO:0000259" key="10">
    <source>
        <dbReference type="PROSITE" id="PS51473"/>
    </source>
</evidence>
<dbReference type="CDD" id="cd23509">
    <property type="entry name" value="Gnk2-like"/>
    <property type="match status" value="2"/>
</dbReference>
<evidence type="ECO:0000256" key="5">
    <source>
        <dbReference type="ARBA" id="ARBA00022949"/>
    </source>
</evidence>
<evidence type="ECO:0000313" key="11">
    <source>
        <dbReference type="EMBL" id="KAI7729774.1"/>
    </source>
</evidence>
<feature type="domain" description="Gnk2-homologous" evidence="10">
    <location>
        <begin position="134"/>
        <end position="240"/>
    </location>
</feature>
<feature type="chain" id="PRO_5041914483" description="Gnk2-homologous domain-containing protein" evidence="9">
    <location>
        <begin position="27"/>
        <end position="301"/>
    </location>
</feature>
<dbReference type="GO" id="GO:0005886">
    <property type="term" value="C:plasma membrane"/>
    <property type="evidence" value="ECO:0007669"/>
    <property type="project" value="UniProtKB-SubCell"/>
</dbReference>
<protein>
    <recommendedName>
        <fullName evidence="10">Gnk2-homologous domain-containing protein</fullName>
    </recommendedName>
</protein>
<feature type="domain" description="Gnk2-homologous" evidence="10">
    <location>
        <begin position="29"/>
        <end position="130"/>
    </location>
</feature>
<keyword evidence="3 9" id="KW-0732">Signal</keyword>
<name>A0AAD5G5S7_AMBAR</name>
<dbReference type="Pfam" id="PF01657">
    <property type="entry name" value="Stress-antifung"/>
    <property type="match status" value="2"/>
</dbReference>
<feature type="signal peptide" evidence="9">
    <location>
        <begin position="1"/>
        <end position="26"/>
    </location>
</feature>
<dbReference type="InterPro" id="IPR038408">
    <property type="entry name" value="GNK2_sf"/>
</dbReference>
<evidence type="ECO:0000256" key="7">
    <source>
        <dbReference type="ARBA" id="ARBA00024184"/>
    </source>
</evidence>
<dbReference type="FunFam" id="3.30.430.20:FF:000015">
    <property type="entry name" value="Cysteine-rich receptor-like protein kinase 3"/>
    <property type="match status" value="1"/>
</dbReference>